<dbReference type="PANTHER" id="PTHR35868:SF3">
    <property type="entry name" value="DUF2804 DOMAIN-CONTAINING PROTEIN"/>
    <property type="match status" value="1"/>
</dbReference>
<protein>
    <recommendedName>
        <fullName evidence="3">DUF2804 domain-containing protein</fullName>
    </recommendedName>
</protein>
<dbReference type="eggNOG" id="COG3250">
    <property type="taxonomic scope" value="Bacteria"/>
</dbReference>
<dbReference type="InterPro" id="IPR021243">
    <property type="entry name" value="DUF2804"/>
</dbReference>
<dbReference type="Pfam" id="PF10974">
    <property type="entry name" value="DUF2804"/>
    <property type="match status" value="1"/>
</dbReference>
<dbReference type="AlphaFoldDB" id="A6P185"/>
<reference evidence="1 2" key="2">
    <citation type="submission" date="2007-06" db="EMBL/GenBank/DDBJ databases">
        <title>Draft genome sequence of Pseudoflavonifractor capillosus ATCC 29799.</title>
        <authorList>
            <person name="Sudarsanam P."/>
            <person name="Ley R."/>
            <person name="Guruge J."/>
            <person name="Turnbaugh P.J."/>
            <person name="Mahowald M."/>
            <person name="Liep D."/>
            <person name="Gordon J."/>
        </authorList>
    </citation>
    <scope>NUCLEOTIDE SEQUENCE [LARGE SCALE GENOMIC DNA]</scope>
    <source>
        <strain evidence="1 2">ATCC 29799</strain>
    </source>
</reference>
<organism evidence="1 2">
    <name type="scientific">Pseudoflavonifractor capillosus ATCC 29799</name>
    <dbReference type="NCBI Taxonomy" id="411467"/>
    <lineage>
        <taxon>Bacteria</taxon>
        <taxon>Bacillati</taxon>
        <taxon>Bacillota</taxon>
        <taxon>Clostridia</taxon>
        <taxon>Eubacteriales</taxon>
        <taxon>Oscillospiraceae</taxon>
        <taxon>Pseudoflavonifractor</taxon>
    </lineage>
</organism>
<comment type="caution">
    <text evidence="1">The sequence shown here is derived from an EMBL/GenBank/DDBJ whole genome shotgun (WGS) entry which is preliminary data.</text>
</comment>
<dbReference type="EMBL" id="AAXG02000047">
    <property type="protein sequence ID" value="EDM97777.1"/>
    <property type="molecule type" value="Genomic_DNA"/>
</dbReference>
<evidence type="ECO:0000313" key="1">
    <source>
        <dbReference type="EMBL" id="EDM97777.1"/>
    </source>
</evidence>
<accession>A6P185</accession>
<dbReference type="Proteomes" id="UP000003639">
    <property type="component" value="Unassembled WGS sequence"/>
</dbReference>
<reference evidence="1 2" key="1">
    <citation type="submission" date="2007-04" db="EMBL/GenBank/DDBJ databases">
        <authorList>
            <person name="Fulton L."/>
            <person name="Clifton S."/>
            <person name="Fulton B."/>
            <person name="Xu J."/>
            <person name="Minx P."/>
            <person name="Pepin K.H."/>
            <person name="Johnson M."/>
            <person name="Thiruvilangam P."/>
            <person name="Bhonagiri V."/>
            <person name="Nash W.E."/>
            <person name="Mardis E.R."/>
            <person name="Wilson R.K."/>
        </authorList>
    </citation>
    <scope>NUCLEOTIDE SEQUENCE [LARGE SCALE GENOMIC DNA]</scope>
    <source>
        <strain evidence="1 2">ATCC 29799</strain>
    </source>
</reference>
<dbReference type="STRING" id="411467.BACCAP_04252"/>
<proteinExistence type="predicted"/>
<sequence length="354" mass="39556">MGYNKEKGGSAVEQHEITAPIPLLDEQGNLTQAGYAKRLLPVYDRSKVKGGLTRLKEWDYYLVMNDHFALALTIADNSYMGLDSISLLDFDQGWQVTKSPMRILPMGRTGLPSTSEQGDTAVSGKGYGLFFRASGEKRLLVAHMDNFRDSQALDARVVLTDEPEESMVICTPFDKPGHFYYNQKINCMRASGAVTLGDKTYTFLPEDSFGTLDWGRGVWTYHNTWYWGSASGLADGVPFGFNIGYGFGDTSAATENMLFYAGKAHKLSRVAFHIPQKGGRYDYMANWTFTSDDGRFEMDFQPILDRAACTSVGVLKSDQHQVFGRFNGRAVLDDGTAVELRNFMGFAERVENKW</sequence>
<name>A6P185_9FIRM</name>
<keyword evidence="2" id="KW-1185">Reference proteome</keyword>
<evidence type="ECO:0008006" key="3">
    <source>
        <dbReference type="Google" id="ProtNLM"/>
    </source>
</evidence>
<evidence type="ECO:0000313" key="2">
    <source>
        <dbReference type="Proteomes" id="UP000003639"/>
    </source>
</evidence>
<dbReference type="PANTHER" id="PTHR35868">
    <property type="entry name" value="DUF2804 DOMAIN-CONTAINING PROTEIN-RELATED"/>
    <property type="match status" value="1"/>
</dbReference>
<gene>
    <name evidence="1" type="ORF">BACCAP_04252</name>
</gene>